<gene>
    <name evidence="1" type="ORF">METZ01_LOCUS423781</name>
</gene>
<name>A0A382XID4_9ZZZZ</name>
<dbReference type="AlphaFoldDB" id="A0A382XID4"/>
<protein>
    <submittedName>
        <fullName evidence="1">Uncharacterized protein</fullName>
    </submittedName>
</protein>
<accession>A0A382XID4</accession>
<dbReference type="EMBL" id="UINC01168084">
    <property type="protein sequence ID" value="SVD70927.1"/>
    <property type="molecule type" value="Genomic_DNA"/>
</dbReference>
<reference evidence="1" key="1">
    <citation type="submission" date="2018-05" db="EMBL/GenBank/DDBJ databases">
        <authorList>
            <person name="Lanie J.A."/>
            <person name="Ng W.-L."/>
            <person name="Kazmierczak K.M."/>
            <person name="Andrzejewski T.M."/>
            <person name="Davidsen T.M."/>
            <person name="Wayne K.J."/>
            <person name="Tettelin H."/>
            <person name="Glass J.I."/>
            <person name="Rusch D."/>
            <person name="Podicherti R."/>
            <person name="Tsui H.-C.T."/>
            <person name="Winkler M.E."/>
        </authorList>
    </citation>
    <scope>NUCLEOTIDE SEQUENCE</scope>
</reference>
<sequence>MNWAPRVKAQRIRRLYRSLRTGHCDEAVLLDVGWTLHARCQDFVTAVTGLRLGEVACRECRAPRCFDCDRLPRKSGAKWTCECGVFWSREKYRASVSHRQLLPCPHCRQRLRRPVFEVQHHEADPKVEPPTYQCSKCRGHMERSGALLVCTSCRHQVQWRSFKKSMKRRDEELSCGGCDHSFRWQEWRRSASKS</sequence>
<evidence type="ECO:0000313" key="1">
    <source>
        <dbReference type="EMBL" id="SVD70927.1"/>
    </source>
</evidence>
<proteinExistence type="predicted"/>
<organism evidence="1">
    <name type="scientific">marine metagenome</name>
    <dbReference type="NCBI Taxonomy" id="408172"/>
    <lineage>
        <taxon>unclassified sequences</taxon>
        <taxon>metagenomes</taxon>
        <taxon>ecological metagenomes</taxon>
    </lineage>
</organism>